<gene>
    <name evidence="4" type="ORF">D1H98_09775</name>
</gene>
<proteinExistence type="predicted"/>
<feature type="repeat" description="ANK" evidence="3">
    <location>
        <begin position="291"/>
        <end position="312"/>
    </location>
</feature>
<dbReference type="SUPFAM" id="SSF48403">
    <property type="entry name" value="Ankyrin repeat"/>
    <property type="match status" value="1"/>
</dbReference>
<dbReference type="SMART" id="SM00248">
    <property type="entry name" value="ANK"/>
    <property type="match status" value="3"/>
</dbReference>
<evidence type="ECO:0000256" key="2">
    <source>
        <dbReference type="ARBA" id="ARBA00023043"/>
    </source>
</evidence>
<keyword evidence="1" id="KW-0677">Repeat</keyword>
<sequence length="508" mass="58355">MIMATTIPDIETITFTDWFLRIIDTPGVPIDEIEISVIEGFKKTLTDAQFQHLTSLIHLISFIKHRNFSNPTLALRIYIDENTSPLSRTALVEAIRMLPPENNKTYELVCRLAQKNKLDQYTDITKVPPLHIYQGDGVLERYDDWILLFELFDLTQITRGDLIPFLADLLSSKNFDATELRALSKFIKTLDKLGIVSQNFMEKISPHLRNRKNIEQYESFFLKLQVNGLLTEKILEAIYPLLHQLDALEHFFCLYRQELLHDNTPSLLSDTVQSFCNMSIPSKVSYDEPVSTNTPLHLAVIEGNLEHLVRTLAFANRNLLIKCSCENTALLLACKLADKEAARLILAKMQELGCDVNQRDHHGMTALHWANFYHFNELIKELENAGANPKLRAGNGKTCEYFYQHQFTMQDLKLNGKEIIDGEFKLGDSALTDIAFHMDKIALNLKLTTPSEIAELYSGDGMAQIRSSNRFNLFFRLFRLKLINWLDKQHDFESKPIDDISELTLSKK</sequence>
<dbReference type="PROSITE" id="PS50297">
    <property type="entry name" value="ANK_REP_REGION"/>
    <property type="match status" value="1"/>
</dbReference>
<dbReference type="Proteomes" id="UP000277145">
    <property type="component" value="Unassembled WGS sequence"/>
</dbReference>
<accession>A0A3A6UAF4</accession>
<dbReference type="GO" id="GO:0085020">
    <property type="term" value="P:protein K6-linked ubiquitination"/>
    <property type="evidence" value="ECO:0007669"/>
    <property type="project" value="TreeGrafter"/>
</dbReference>
<evidence type="ECO:0000256" key="1">
    <source>
        <dbReference type="ARBA" id="ARBA00022737"/>
    </source>
</evidence>
<evidence type="ECO:0000313" key="5">
    <source>
        <dbReference type="Proteomes" id="UP000277145"/>
    </source>
</evidence>
<dbReference type="PANTHER" id="PTHR24171">
    <property type="entry name" value="ANKYRIN REPEAT DOMAIN-CONTAINING PROTEIN 39-RELATED"/>
    <property type="match status" value="1"/>
</dbReference>
<dbReference type="EMBL" id="QWDR01000001">
    <property type="protein sequence ID" value="RJY35024.1"/>
    <property type="molecule type" value="Genomic_DNA"/>
</dbReference>
<dbReference type="AlphaFoldDB" id="A0A3A6UAF4"/>
<dbReference type="GO" id="GO:0004842">
    <property type="term" value="F:ubiquitin-protein transferase activity"/>
    <property type="evidence" value="ECO:0007669"/>
    <property type="project" value="TreeGrafter"/>
</dbReference>
<dbReference type="InterPro" id="IPR050019">
    <property type="entry name" value="T4SS_AnkQ"/>
</dbReference>
<reference evidence="4 5" key="1">
    <citation type="submission" date="2018-08" db="EMBL/GenBank/DDBJ databases">
        <title>Genome Sequences of Legionella pneumophila subsp. pneumophila Isolates, Recovered from a Drinking Water System in a Large Builging.</title>
        <authorList>
            <person name="Gomez-Alvarez V."/>
            <person name="Boczek L."/>
            <person name="King D."/>
            <person name="Pemberton A."/>
            <person name="Pfaller S."/>
            <person name="Rodgers M."/>
            <person name="Santodomingo J."/>
            <person name="Revetta R."/>
        </authorList>
    </citation>
    <scope>NUCLEOTIDE SEQUENCE [LARGE SCALE GENOMIC DNA]</scope>
    <source>
        <strain evidence="4 5">L01C.1</strain>
    </source>
</reference>
<dbReference type="InterPro" id="IPR002110">
    <property type="entry name" value="Ankyrin_rpt"/>
</dbReference>
<dbReference type="PANTHER" id="PTHR24171:SF8">
    <property type="entry name" value="BRCA1-ASSOCIATED RING DOMAIN PROTEIN 1"/>
    <property type="match status" value="1"/>
</dbReference>
<comment type="caution">
    <text evidence="4">The sequence shown here is derived from an EMBL/GenBank/DDBJ whole genome shotgun (WGS) entry which is preliminary data.</text>
</comment>
<organism evidence="4 5">
    <name type="scientific">Legionella pneumophila subsp. pneumophila</name>
    <dbReference type="NCBI Taxonomy" id="91891"/>
    <lineage>
        <taxon>Bacteria</taxon>
        <taxon>Pseudomonadati</taxon>
        <taxon>Pseudomonadota</taxon>
        <taxon>Gammaproteobacteria</taxon>
        <taxon>Legionellales</taxon>
        <taxon>Legionellaceae</taxon>
        <taxon>Legionella</taxon>
    </lineage>
</organism>
<evidence type="ECO:0000313" key="4">
    <source>
        <dbReference type="EMBL" id="RJY35024.1"/>
    </source>
</evidence>
<dbReference type="PROSITE" id="PS50088">
    <property type="entry name" value="ANK_REPEAT"/>
    <property type="match status" value="1"/>
</dbReference>
<keyword evidence="2 3" id="KW-0040">ANK repeat</keyword>
<dbReference type="Gene3D" id="1.25.40.20">
    <property type="entry name" value="Ankyrin repeat-containing domain"/>
    <property type="match status" value="1"/>
</dbReference>
<dbReference type="Pfam" id="PF12796">
    <property type="entry name" value="Ank_2"/>
    <property type="match status" value="1"/>
</dbReference>
<protein>
    <submittedName>
        <fullName evidence="4">Ankyrin repeat domain-containing protein</fullName>
    </submittedName>
</protein>
<dbReference type="NCBIfam" id="NF043027">
    <property type="entry name" value="T4SS_AnkQ"/>
    <property type="match status" value="1"/>
</dbReference>
<evidence type="ECO:0000256" key="3">
    <source>
        <dbReference type="PROSITE-ProRule" id="PRU00023"/>
    </source>
</evidence>
<name>A0A3A6UAF4_LEGPN</name>
<dbReference type="InterPro" id="IPR036770">
    <property type="entry name" value="Ankyrin_rpt-contain_sf"/>
</dbReference>